<dbReference type="Proteomes" id="UP001060085">
    <property type="component" value="Linkage Group LG06"/>
</dbReference>
<keyword evidence="2" id="KW-1185">Reference proteome</keyword>
<evidence type="ECO:0000313" key="1">
    <source>
        <dbReference type="EMBL" id="KAI5656965.1"/>
    </source>
</evidence>
<protein>
    <submittedName>
        <fullName evidence="1">Uncharacterized protein</fullName>
    </submittedName>
</protein>
<dbReference type="EMBL" id="CM044706">
    <property type="protein sequence ID" value="KAI5656965.1"/>
    <property type="molecule type" value="Genomic_DNA"/>
</dbReference>
<accession>A0ACC0A7V3</accession>
<proteinExistence type="predicted"/>
<reference evidence="2" key="1">
    <citation type="journal article" date="2023" name="Nat. Plants">
        <title>Single-cell RNA sequencing provides a high-resolution roadmap for understanding the multicellular compartmentation of specialized metabolism.</title>
        <authorList>
            <person name="Sun S."/>
            <person name="Shen X."/>
            <person name="Li Y."/>
            <person name="Li Y."/>
            <person name="Wang S."/>
            <person name="Li R."/>
            <person name="Zhang H."/>
            <person name="Shen G."/>
            <person name="Guo B."/>
            <person name="Wei J."/>
            <person name="Xu J."/>
            <person name="St-Pierre B."/>
            <person name="Chen S."/>
            <person name="Sun C."/>
        </authorList>
    </citation>
    <scope>NUCLEOTIDE SEQUENCE [LARGE SCALE GENOMIC DNA]</scope>
</reference>
<gene>
    <name evidence="1" type="ORF">M9H77_25758</name>
</gene>
<name>A0ACC0A7V3_CATRO</name>
<evidence type="ECO:0000313" key="2">
    <source>
        <dbReference type="Proteomes" id="UP001060085"/>
    </source>
</evidence>
<sequence>MIMEKRSSLELMLEKIQQMEDQPEPGDVPPALPNRPVTKARLPRSRRQLPFSSQTSISHQNGSVDMIPSLEEIASRNKKTKVAGFDFDQVVNQQESAGEMIGMGESEQIMESVDEPITQGYDRRNNTNGVVGKIINSDDGDELLLKGMLAIQRHLQGCFACCHCDVLQQGVIALQSFIRGENARKDYTRNMTAIAVIQKHMKGRLRSRILDEQDQNVICLETRSPGWLALKYFDSIDKKGKQLNDHMRNMRNLEKMDCEIKDQIQVPYAVLVDLRRQVLKTEALLDKKKEENAILQLKIKQLERKRERYESKMKSMEKMWQDQLTSLQISLEASRKGKLGQLLALPETGDQSAPDAAPSTRTTEIGSMFSVDQHIHQQNVVLANHAGIITEDEPDQVASGKDSQEDLQKLKFRFKAWKKDFKTRLSDAKTTMKKLGNSETRKSQKKWWGKMKKEETQSRNIVLCS</sequence>
<organism evidence="1 2">
    <name type="scientific">Catharanthus roseus</name>
    <name type="common">Madagascar periwinkle</name>
    <name type="synonym">Vinca rosea</name>
    <dbReference type="NCBI Taxonomy" id="4058"/>
    <lineage>
        <taxon>Eukaryota</taxon>
        <taxon>Viridiplantae</taxon>
        <taxon>Streptophyta</taxon>
        <taxon>Embryophyta</taxon>
        <taxon>Tracheophyta</taxon>
        <taxon>Spermatophyta</taxon>
        <taxon>Magnoliopsida</taxon>
        <taxon>eudicotyledons</taxon>
        <taxon>Gunneridae</taxon>
        <taxon>Pentapetalae</taxon>
        <taxon>asterids</taxon>
        <taxon>lamiids</taxon>
        <taxon>Gentianales</taxon>
        <taxon>Apocynaceae</taxon>
        <taxon>Rauvolfioideae</taxon>
        <taxon>Vinceae</taxon>
        <taxon>Catharanthinae</taxon>
        <taxon>Catharanthus</taxon>
    </lineage>
</organism>
<comment type="caution">
    <text evidence="1">The sequence shown here is derived from an EMBL/GenBank/DDBJ whole genome shotgun (WGS) entry which is preliminary data.</text>
</comment>